<name>A0A183F422_HELPZ</name>
<feature type="region of interest" description="Disordered" evidence="2">
    <location>
        <begin position="1"/>
        <end position="54"/>
    </location>
</feature>
<evidence type="ECO:0000256" key="2">
    <source>
        <dbReference type="SAM" id="MobiDB-lite"/>
    </source>
</evidence>
<accession>A0A3P7UAG7</accession>
<feature type="coiled-coil region" evidence="1">
    <location>
        <begin position="94"/>
        <end position="128"/>
    </location>
</feature>
<evidence type="ECO:0000313" key="5">
    <source>
        <dbReference type="WBParaSite" id="HPBE_0000091401-mRNA-1"/>
    </source>
</evidence>
<dbReference type="Proteomes" id="UP000050761">
    <property type="component" value="Unassembled WGS sequence"/>
</dbReference>
<protein>
    <submittedName>
        <fullName evidence="5">TACC_C domain-containing protein</fullName>
    </submittedName>
</protein>
<evidence type="ECO:0000313" key="4">
    <source>
        <dbReference type="Proteomes" id="UP000050761"/>
    </source>
</evidence>
<organism evidence="4 5">
    <name type="scientific">Heligmosomoides polygyrus</name>
    <name type="common">Parasitic roundworm</name>
    <dbReference type="NCBI Taxonomy" id="6339"/>
    <lineage>
        <taxon>Eukaryota</taxon>
        <taxon>Metazoa</taxon>
        <taxon>Ecdysozoa</taxon>
        <taxon>Nematoda</taxon>
        <taxon>Chromadorea</taxon>
        <taxon>Rhabditida</taxon>
        <taxon>Rhabditina</taxon>
        <taxon>Rhabditomorpha</taxon>
        <taxon>Strongyloidea</taxon>
        <taxon>Heligmosomidae</taxon>
        <taxon>Heligmosomoides</taxon>
    </lineage>
</organism>
<gene>
    <name evidence="3" type="ORF">HPBE_LOCUS915</name>
</gene>
<keyword evidence="1" id="KW-0175">Coiled coil</keyword>
<accession>A0A183F422</accession>
<proteinExistence type="predicted"/>
<evidence type="ECO:0000256" key="1">
    <source>
        <dbReference type="SAM" id="Coils"/>
    </source>
</evidence>
<sequence length="183" mass="20781">MSVFDEDTLLGSPVDDDTTRVTDGGMQTTEEGIVAESGRNMVSVTSPPPVEVGPKDIQSGVLDISRIANLTETKKLENCLDEEIEDSNLIFEAYKKLECSKHQLYTKIEDLLDELKEKDDYVQELKASNEKFKFHLMQLTQKHRTLAFSEQHNELESEYDQPKQAKCARIDTLDALVLTARER</sequence>
<dbReference type="WBParaSite" id="HPBE_0000091401-mRNA-1">
    <property type="protein sequence ID" value="HPBE_0000091401-mRNA-1"/>
    <property type="gene ID" value="HPBE_0000091401"/>
</dbReference>
<reference evidence="5" key="2">
    <citation type="submission" date="2019-09" db="UniProtKB">
        <authorList>
            <consortium name="WormBaseParasite"/>
        </authorList>
    </citation>
    <scope>IDENTIFICATION</scope>
</reference>
<reference evidence="3 4" key="1">
    <citation type="submission" date="2018-11" db="EMBL/GenBank/DDBJ databases">
        <authorList>
            <consortium name="Pathogen Informatics"/>
        </authorList>
    </citation>
    <scope>NUCLEOTIDE SEQUENCE [LARGE SCALE GENOMIC DNA]</scope>
</reference>
<dbReference type="AlphaFoldDB" id="A0A183F422"/>
<keyword evidence="4" id="KW-1185">Reference proteome</keyword>
<evidence type="ECO:0000313" key="3">
    <source>
        <dbReference type="EMBL" id="VDO19297.1"/>
    </source>
</evidence>
<dbReference type="EMBL" id="UZAH01000838">
    <property type="protein sequence ID" value="VDO19297.1"/>
    <property type="molecule type" value="Genomic_DNA"/>
</dbReference>